<feature type="transmembrane region" description="Helical" evidence="1">
    <location>
        <begin position="92"/>
        <end position="111"/>
    </location>
</feature>
<feature type="transmembrane region" description="Helical" evidence="1">
    <location>
        <begin position="68"/>
        <end position="86"/>
    </location>
</feature>
<keyword evidence="1" id="KW-0472">Membrane</keyword>
<feature type="transmembrane region" description="Helical" evidence="1">
    <location>
        <begin position="123"/>
        <end position="143"/>
    </location>
</feature>
<dbReference type="Pfam" id="PF03729">
    <property type="entry name" value="DUF308"/>
    <property type="match status" value="2"/>
</dbReference>
<keyword evidence="1" id="KW-0812">Transmembrane</keyword>
<sequence length="183" mass="19374">MKRFVEAVSSSIVVQAVLAILFGLLLAVWPQATTVTVVYLFAAYLAITGAASLVSYARHRSDRPGYQGALATGIFLLILALIVFVFPEAVAGFFSLLLGILLAMSGIVNAVRSFELRRFGGGSWLGMLIVSIAVAIGGVVVIVNPFDTTVTFVLVLGLLLIAKGVIDLVIVGLTSSKEKAQYR</sequence>
<dbReference type="PANTHER" id="PTHR34989">
    <property type="entry name" value="PROTEIN HDED"/>
    <property type="match status" value="1"/>
</dbReference>
<reference evidence="2 3" key="1">
    <citation type="submission" date="2022-01" db="EMBL/GenBank/DDBJ databases">
        <title>Novel bile acid biosynthetic pathways are enriched in the microbiome of centenarians.</title>
        <authorList>
            <person name="Sato Y."/>
            <person name="Atarashi K."/>
            <person name="Plichta R.D."/>
            <person name="Arai Y."/>
            <person name="Sasajima S."/>
            <person name="Kearney M.S."/>
            <person name="Suda W."/>
            <person name="Takeshita K."/>
            <person name="Sasaki T."/>
            <person name="Okamoto S."/>
            <person name="Skelly N.A."/>
            <person name="Okamura Y."/>
            <person name="Vlamakis H."/>
            <person name="Li Y."/>
            <person name="Tanoue T."/>
            <person name="Takei H."/>
            <person name="Nittono H."/>
            <person name="Narushima S."/>
            <person name="Irie J."/>
            <person name="Itoh H."/>
            <person name="Moriya K."/>
            <person name="Sugiura Y."/>
            <person name="Suematsu M."/>
            <person name="Moritoki N."/>
            <person name="Shibata S."/>
            <person name="Littman R.D."/>
            <person name="Fischbach A.M."/>
            <person name="Uwamino Y."/>
            <person name="Inoue T."/>
            <person name="Honda A."/>
            <person name="Hattori M."/>
            <person name="Murai T."/>
            <person name="Xavier J.R."/>
            <person name="Hirose N."/>
            <person name="Honda K."/>
        </authorList>
    </citation>
    <scope>NUCLEOTIDE SEQUENCE [LARGE SCALE GENOMIC DNA]</scope>
    <source>
        <strain evidence="2 3">CE91-St30</strain>
    </source>
</reference>
<dbReference type="Proteomes" id="UP001320544">
    <property type="component" value="Chromosome"/>
</dbReference>
<protein>
    <submittedName>
        <fullName evidence="2">Membrane protein</fullName>
    </submittedName>
</protein>
<dbReference type="PANTHER" id="PTHR34989:SF1">
    <property type="entry name" value="PROTEIN HDED"/>
    <property type="match status" value="1"/>
</dbReference>
<evidence type="ECO:0000313" key="3">
    <source>
        <dbReference type="Proteomes" id="UP001320544"/>
    </source>
</evidence>
<dbReference type="InterPro" id="IPR005325">
    <property type="entry name" value="DUF308_memb"/>
</dbReference>
<dbReference type="InterPro" id="IPR052712">
    <property type="entry name" value="Acid_resist_chaperone_HdeD"/>
</dbReference>
<keyword evidence="3" id="KW-1185">Reference proteome</keyword>
<evidence type="ECO:0000313" key="2">
    <source>
        <dbReference type="EMBL" id="BDE96642.1"/>
    </source>
</evidence>
<proteinExistence type="predicted"/>
<accession>A0ABN6MIT3</accession>
<evidence type="ECO:0000256" key="1">
    <source>
        <dbReference type="SAM" id="Phobius"/>
    </source>
</evidence>
<feature type="transmembrane region" description="Helical" evidence="1">
    <location>
        <begin position="36"/>
        <end position="56"/>
    </location>
</feature>
<name>A0ABN6MIT3_9ACTN</name>
<feature type="transmembrane region" description="Helical" evidence="1">
    <location>
        <begin position="149"/>
        <end position="173"/>
    </location>
</feature>
<keyword evidence="1" id="KW-1133">Transmembrane helix</keyword>
<dbReference type="EMBL" id="AP025564">
    <property type="protein sequence ID" value="BDE96642.1"/>
    <property type="molecule type" value="Genomic_DNA"/>
</dbReference>
<organism evidence="2 3">
    <name type="scientific">Raoultibacter timonensis</name>
    <dbReference type="NCBI Taxonomy" id="1907662"/>
    <lineage>
        <taxon>Bacteria</taxon>
        <taxon>Bacillati</taxon>
        <taxon>Actinomycetota</taxon>
        <taxon>Coriobacteriia</taxon>
        <taxon>Eggerthellales</taxon>
        <taxon>Eggerthellaceae</taxon>
        <taxon>Raoultibacter</taxon>
    </lineage>
</organism>
<feature type="transmembrane region" description="Helical" evidence="1">
    <location>
        <begin position="12"/>
        <end position="30"/>
    </location>
</feature>
<dbReference type="RefSeq" id="WP_102377873.1">
    <property type="nucleotide sequence ID" value="NZ_AP025564.1"/>
</dbReference>
<gene>
    <name evidence="2" type="ORF">CE91St30_19750</name>
</gene>